<accession>A0A060M7C8</accession>
<dbReference type="PATRIC" id="fig|1246626.3.peg.3417"/>
<reference evidence="5 6" key="1">
    <citation type="journal article" date="2014" name="Gene">
        <title>A comparative genomic analysis of the alkalitolerant soil bacterium Bacillus lehensis G1.</title>
        <authorList>
            <person name="Noor Y.M."/>
            <person name="Samsulrizal N.H."/>
            <person name="Jema'on N.A."/>
            <person name="Low K.O."/>
            <person name="Ramli A.N."/>
            <person name="Alias N.I."/>
            <person name="Damis S.I."/>
            <person name="Fuzi S.F."/>
            <person name="Isa M.N."/>
            <person name="Murad A.M."/>
            <person name="Raih M.F."/>
            <person name="Bakar F.D."/>
            <person name="Najimudin N."/>
            <person name="Mahadi N.M."/>
            <person name="Illias R.M."/>
        </authorList>
    </citation>
    <scope>NUCLEOTIDE SEQUENCE [LARGE SCALE GENOMIC DNA]</scope>
    <source>
        <strain evidence="5 6">G1</strain>
    </source>
</reference>
<organism evidence="5 6">
    <name type="scientific">Shouchella lehensis G1</name>
    <dbReference type="NCBI Taxonomy" id="1246626"/>
    <lineage>
        <taxon>Bacteria</taxon>
        <taxon>Bacillati</taxon>
        <taxon>Bacillota</taxon>
        <taxon>Bacilli</taxon>
        <taxon>Bacillales</taxon>
        <taxon>Bacillaceae</taxon>
        <taxon>Shouchella</taxon>
    </lineage>
</organism>
<keyword evidence="6" id="KW-1185">Reference proteome</keyword>
<dbReference type="Proteomes" id="UP000027142">
    <property type="component" value="Chromosome"/>
</dbReference>
<dbReference type="STRING" id="1246626.BleG1_3432"/>
<evidence type="ECO:0000256" key="1">
    <source>
        <dbReference type="ARBA" id="ARBA00002561"/>
    </source>
</evidence>
<comment type="similarity">
    <text evidence="2">Belongs to the asp23 family.</text>
</comment>
<evidence type="ECO:0000313" key="5">
    <source>
        <dbReference type="EMBL" id="AIC95979.1"/>
    </source>
</evidence>
<protein>
    <recommendedName>
        <fullName evidence="3">Alkaline shock protein 23</fullName>
    </recommendedName>
</protein>
<proteinExistence type="inferred from homology"/>
<dbReference type="AlphaFoldDB" id="A0A060M7C8"/>
<dbReference type="RefSeq" id="WP_038483525.1">
    <property type="nucleotide sequence ID" value="NZ_CP003923.1"/>
</dbReference>
<evidence type="ECO:0000256" key="2">
    <source>
        <dbReference type="ARBA" id="ARBA00005721"/>
    </source>
</evidence>
<dbReference type="eggNOG" id="COG1302">
    <property type="taxonomic scope" value="Bacteria"/>
</dbReference>
<evidence type="ECO:0000256" key="4">
    <source>
        <dbReference type="SAM" id="MobiDB-lite"/>
    </source>
</evidence>
<dbReference type="InterPro" id="IPR005531">
    <property type="entry name" value="Asp23"/>
</dbReference>
<name>A0A060M7C8_9BACI</name>
<dbReference type="KEGG" id="ble:BleG1_3432"/>
<gene>
    <name evidence="5" type="ORF">BleG1_3432</name>
</gene>
<feature type="region of interest" description="Disordered" evidence="4">
    <location>
        <begin position="1"/>
        <end position="30"/>
    </location>
</feature>
<evidence type="ECO:0000313" key="6">
    <source>
        <dbReference type="Proteomes" id="UP000027142"/>
    </source>
</evidence>
<dbReference type="EMBL" id="CP003923">
    <property type="protein sequence ID" value="AIC95979.1"/>
    <property type="molecule type" value="Genomic_DNA"/>
</dbReference>
<dbReference type="PANTHER" id="PTHR34297:SF3">
    <property type="entry name" value="ALKALINE SHOCK PROTEIN 23"/>
    <property type="match status" value="1"/>
</dbReference>
<sequence>MSTTNVKSTTKTDETYMQEKREQEEKNKNRDRLTYDTEVIKKITAIATMKADGILGMSGSFFSSIKETFGGDEDITKGISADVGEKQAAIDLEVYVEYGKEIPKIYQSIKREVAENIKTMTGLELVEFNMNVADVFTREEFKDGNGTKNRTNSDRVE</sequence>
<feature type="compositionally biased region" description="Basic and acidic residues" evidence="4">
    <location>
        <begin position="10"/>
        <end position="30"/>
    </location>
</feature>
<dbReference type="Pfam" id="PF03780">
    <property type="entry name" value="Asp23"/>
    <property type="match status" value="1"/>
</dbReference>
<comment type="function">
    <text evidence="1">May play a key role in alkaline pH tolerance.</text>
</comment>
<evidence type="ECO:0000256" key="3">
    <source>
        <dbReference type="ARBA" id="ARBA00019574"/>
    </source>
</evidence>
<dbReference type="PANTHER" id="PTHR34297">
    <property type="entry name" value="HYPOTHETICAL CYTOSOLIC PROTEIN-RELATED"/>
    <property type="match status" value="1"/>
</dbReference>
<dbReference type="HOGENOM" id="CLU_113198_1_1_9"/>